<dbReference type="GO" id="GO:0000287">
    <property type="term" value="F:magnesium ion binding"/>
    <property type="evidence" value="ECO:0007669"/>
    <property type="project" value="InterPro"/>
</dbReference>
<dbReference type="Proteomes" id="UP000254649">
    <property type="component" value="Unassembled WGS sequence"/>
</dbReference>
<comment type="function">
    <text evidence="15">Endonuclease that resolves Holliday junction intermediates made during homologous genetic recombination and DNA repair. Exhibits sequence and structure-selective cleavage of four-way DNA junctions, where it introduces symmetrical nicks in two strands of the same polarity at the 5' side of dinucleotides. Corrects the defects in genetic recombination and DNA repair associated with inactivation of ruvAB or ruvC.</text>
</comment>
<evidence type="ECO:0000256" key="7">
    <source>
        <dbReference type="ARBA" id="ARBA00022763"/>
    </source>
</evidence>
<keyword evidence="9" id="KW-0460">Magnesium</keyword>
<dbReference type="InterPro" id="IPR016281">
    <property type="entry name" value="Endonuclease_RusA"/>
</dbReference>
<comment type="cofactor">
    <cofactor evidence="1">
        <name>Mg(2+)</name>
        <dbReference type="ChEBI" id="CHEBI:18420"/>
    </cofactor>
</comment>
<dbReference type="GO" id="GO:0008821">
    <property type="term" value="F:crossover junction DNA endonuclease activity"/>
    <property type="evidence" value="ECO:0007669"/>
    <property type="project" value="UniProtKB-EC"/>
</dbReference>
<sequence>MSDWLEIVLPYPPSVNHYWKHTRQGKHYISKAGREFKCIATEVCKQFDPFESAVEIKIEIYFPDNRARDLDNLPKGIFDSLVGAGLIKDDNRTIIRKYSIEEKGVIAKGKTIIKIKGINNA</sequence>
<comment type="subunit">
    <text evidence="2">Homodimer.</text>
</comment>
<evidence type="ECO:0000313" key="16">
    <source>
        <dbReference type="EMBL" id="SUT93695.1"/>
    </source>
</evidence>
<keyword evidence="5" id="KW-0479">Metal-binding</keyword>
<evidence type="ECO:0000256" key="9">
    <source>
        <dbReference type="ARBA" id="ARBA00022842"/>
    </source>
</evidence>
<dbReference type="Gene3D" id="3.30.1330.70">
    <property type="entry name" value="Holliday junction resolvase RusA"/>
    <property type="match status" value="1"/>
</dbReference>
<evidence type="ECO:0000256" key="6">
    <source>
        <dbReference type="ARBA" id="ARBA00022759"/>
    </source>
</evidence>
<accession>A0A380TZP3</accession>
<proteinExistence type="inferred from homology"/>
<dbReference type="PIRSF" id="PIRSF001007">
    <property type="entry name" value="RusA"/>
    <property type="match status" value="1"/>
</dbReference>
<evidence type="ECO:0000256" key="14">
    <source>
        <dbReference type="ARBA" id="ARBA00029488"/>
    </source>
</evidence>
<evidence type="ECO:0000256" key="10">
    <source>
        <dbReference type="ARBA" id="ARBA00023172"/>
    </source>
</evidence>
<keyword evidence="7 15" id="KW-0227">DNA damage</keyword>
<dbReference type="GO" id="GO:0006281">
    <property type="term" value="P:DNA repair"/>
    <property type="evidence" value="ECO:0007669"/>
    <property type="project" value="UniProtKB-KW"/>
</dbReference>
<dbReference type="OrthoDB" id="73971at2"/>
<dbReference type="EMBL" id="UFRQ01000003">
    <property type="protein sequence ID" value="SUT93695.1"/>
    <property type="molecule type" value="Genomic_DNA"/>
</dbReference>
<evidence type="ECO:0000256" key="2">
    <source>
        <dbReference type="ARBA" id="ARBA00011738"/>
    </source>
</evidence>
<evidence type="ECO:0000313" key="17">
    <source>
        <dbReference type="Proteomes" id="UP000254649"/>
    </source>
</evidence>
<comment type="function">
    <text evidence="12">Endonuclease that resolves Holliday junction intermediates made during homologous genetic recombination and DNA repair. Exhibits sequence and structure-selective cleavage of four-way DNA junctions, where it introduces symmetrical nicks in two strands of the same polarity at the 5' side of CC dinucleotides. Corrects the defects in genetic recombination and DNA repair associated with inactivation of RuvAB or RuvC.</text>
</comment>
<dbReference type="Pfam" id="PF05866">
    <property type="entry name" value="RusA"/>
    <property type="match status" value="1"/>
</dbReference>
<evidence type="ECO:0000256" key="12">
    <source>
        <dbReference type="ARBA" id="ARBA00024745"/>
    </source>
</evidence>
<dbReference type="AlphaFoldDB" id="A0A380TZP3"/>
<keyword evidence="10" id="KW-0233">DNA recombination</keyword>
<comment type="catalytic activity">
    <reaction evidence="13 15">
        <text>Endonucleolytic cleavage at a junction such as a reciprocal single-stranded crossover between two homologous DNA duplexes (Holliday junction).</text>
        <dbReference type="EC" id="3.1.21.10"/>
    </reaction>
</comment>
<keyword evidence="11 15" id="KW-0234">DNA repair</keyword>
<dbReference type="InterPro" id="IPR036614">
    <property type="entry name" value="RusA-like_sf"/>
</dbReference>
<dbReference type="InterPro" id="IPR008822">
    <property type="entry name" value="Endonuclease_RusA-like"/>
</dbReference>
<reference evidence="16 17" key="1">
    <citation type="submission" date="2018-06" db="EMBL/GenBank/DDBJ databases">
        <authorList>
            <consortium name="Pathogen Informatics"/>
            <person name="Doyle S."/>
        </authorList>
    </citation>
    <scope>NUCLEOTIDE SEQUENCE [LARGE SCALE GENOMIC DNA]</scope>
    <source>
        <strain evidence="16 17">NCTC10801</strain>
    </source>
</reference>
<organism evidence="16 17">
    <name type="scientific">[Actinobacillus] rossii</name>
    <dbReference type="NCBI Taxonomy" id="123820"/>
    <lineage>
        <taxon>Bacteria</taxon>
        <taxon>Pseudomonadati</taxon>
        <taxon>Pseudomonadota</taxon>
        <taxon>Gammaproteobacteria</taxon>
        <taxon>Pasteurellales</taxon>
        <taxon>Pasteurellaceae</taxon>
    </lineage>
</organism>
<gene>
    <name evidence="16" type="primary">rusA</name>
    <name evidence="16" type="ORF">NCTC10801_02014</name>
</gene>
<keyword evidence="6 15" id="KW-0255">Endonuclease</keyword>
<keyword evidence="17" id="KW-1185">Reference proteome</keyword>
<protein>
    <recommendedName>
        <fullName evidence="3 15">Crossover junction endodeoxyribonuclease rusA</fullName>
        <ecNumber evidence="14 15">3.1.21.10</ecNumber>
    </recommendedName>
</protein>
<dbReference type="GO" id="GO:0006310">
    <property type="term" value="P:DNA recombination"/>
    <property type="evidence" value="ECO:0007669"/>
    <property type="project" value="UniProtKB-KW"/>
</dbReference>
<evidence type="ECO:0000256" key="8">
    <source>
        <dbReference type="ARBA" id="ARBA00022801"/>
    </source>
</evidence>
<evidence type="ECO:0000256" key="5">
    <source>
        <dbReference type="ARBA" id="ARBA00022723"/>
    </source>
</evidence>
<evidence type="ECO:0000256" key="15">
    <source>
        <dbReference type="PIRNR" id="PIRNR001007"/>
    </source>
</evidence>
<evidence type="ECO:0000256" key="4">
    <source>
        <dbReference type="ARBA" id="ARBA00022722"/>
    </source>
</evidence>
<keyword evidence="4 15" id="KW-0540">Nuclease</keyword>
<comment type="similarity">
    <text evidence="15">Belongs to the rusA family.</text>
</comment>
<dbReference type="SUPFAM" id="SSF103084">
    <property type="entry name" value="Holliday junction resolvase RusA"/>
    <property type="match status" value="1"/>
</dbReference>
<keyword evidence="8 15" id="KW-0378">Hydrolase</keyword>
<evidence type="ECO:0000256" key="3">
    <source>
        <dbReference type="ARBA" id="ARBA00014885"/>
    </source>
</evidence>
<dbReference type="EC" id="3.1.21.10" evidence="14 15"/>
<name>A0A380TZP3_9PAST</name>
<evidence type="ECO:0000256" key="13">
    <source>
        <dbReference type="ARBA" id="ARBA00029354"/>
    </source>
</evidence>
<evidence type="ECO:0000256" key="11">
    <source>
        <dbReference type="ARBA" id="ARBA00023204"/>
    </source>
</evidence>
<evidence type="ECO:0000256" key="1">
    <source>
        <dbReference type="ARBA" id="ARBA00001946"/>
    </source>
</evidence>